<keyword evidence="2" id="KW-0238">DNA-binding</keyword>
<keyword evidence="6" id="KW-1185">Reference proteome</keyword>
<dbReference type="Gene3D" id="3.40.50.2300">
    <property type="match status" value="2"/>
</dbReference>
<evidence type="ECO:0000256" key="2">
    <source>
        <dbReference type="ARBA" id="ARBA00023125"/>
    </source>
</evidence>
<evidence type="ECO:0000313" key="6">
    <source>
        <dbReference type="Proteomes" id="UP000253918"/>
    </source>
</evidence>
<name>A0A369VY81_9SPHN</name>
<dbReference type="Pfam" id="PF13377">
    <property type="entry name" value="Peripla_BP_3"/>
    <property type="match status" value="1"/>
</dbReference>
<dbReference type="GO" id="GO:0000976">
    <property type="term" value="F:transcription cis-regulatory region binding"/>
    <property type="evidence" value="ECO:0007669"/>
    <property type="project" value="TreeGrafter"/>
</dbReference>
<dbReference type="Pfam" id="PF00356">
    <property type="entry name" value="LacI"/>
    <property type="match status" value="1"/>
</dbReference>
<dbReference type="AlphaFoldDB" id="A0A369VY81"/>
<gene>
    <name evidence="5" type="ORF">DVW87_06970</name>
</gene>
<keyword evidence="1" id="KW-0805">Transcription regulation</keyword>
<dbReference type="InterPro" id="IPR046335">
    <property type="entry name" value="LacI/GalR-like_sensor"/>
</dbReference>
<reference evidence="5 6" key="1">
    <citation type="submission" date="2018-07" db="EMBL/GenBank/DDBJ databases">
        <title>a novel species of Sphingomonas isolated from the rhizosphere soil of Araceae plant.</title>
        <authorList>
            <person name="Zhiyong W."/>
            <person name="Qinglan Z."/>
            <person name="Zhiwei F."/>
            <person name="Ding X."/>
            <person name="Gejiao W."/>
            <person name="Shixue Z."/>
        </authorList>
    </citation>
    <scope>NUCLEOTIDE SEQUENCE [LARGE SCALE GENOMIC DNA]</scope>
    <source>
        <strain evidence="5 6">WZY 27</strain>
    </source>
</reference>
<dbReference type="InterPro" id="IPR010982">
    <property type="entry name" value="Lambda_DNA-bd_dom_sf"/>
</dbReference>
<dbReference type="InterPro" id="IPR028082">
    <property type="entry name" value="Peripla_BP_I"/>
</dbReference>
<dbReference type="CDD" id="cd01392">
    <property type="entry name" value="HTH_LacI"/>
    <property type="match status" value="1"/>
</dbReference>
<dbReference type="PROSITE" id="PS00356">
    <property type="entry name" value="HTH_LACI_1"/>
    <property type="match status" value="1"/>
</dbReference>
<feature type="domain" description="HTH lacI-type" evidence="4">
    <location>
        <begin position="21"/>
        <end position="75"/>
    </location>
</feature>
<evidence type="ECO:0000259" key="4">
    <source>
        <dbReference type="PROSITE" id="PS50932"/>
    </source>
</evidence>
<dbReference type="PANTHER" id="PTHR30146:SF138">
    <property type="entry name" value="TRANSCRIPTIONAL REGULATORY PROTEIN"/>
    <property type="match status" value="1"/>
</dbReference>
<dbReference type="SUPFAM" id="SSF47413">
    <property type="entry name" value="lambda repressor-like DNA-binding domains"/>
    <property type="match status" value="1"/>
</dbReference>
<dbReference type="Proteomes" id="UP000253918">
    <property type="component" value="Unassembled WGS sequence"/>
</dbReference>
<protein>
    <submittedName>
        <fullName evidence="5">LacI family transcriptional regulator</fullName>
    </submittedName>
</protein>
<dbReference type="PANTHER" id="PTHR30146">
    <property type="entry name" value="LACI-RELATED TRANSCRIPTIONAL REPRESSOR"/>
    <property type="match status" value="1"/>
</dbReference>
<organism evidence="5 6">
    <name type="scientific">Sphingomonas aracearum</name>
    <dbReference type="NCBI Taxonomy" id="2283317"/>
    <lineage>
        <taxon>Bacteria</taxon>
        <taxon>Pseudomonadati</taxon>
        <taxon>Pseudomonadota</taxon>
        <taxon>Alphaproteobacteria</taxon>
        <taxon>Sphingomonadales</taxon>
        <taxon>Sphingomonadaceae</taxon>
        <taxon>Sphingomonas</taxon>
    </lineage>
</organism>
<dbReference type="GO" id="GO:0003700">
    <property type="term" value="F:DNA-binding transcription factor activity"/>
    <property type="evidence" value="ECO:0007669"/>
    <property type="project" value="TreeGrafter"/>
</dbReference>
<dbReference type="InterPro" id="IPR000843">
    <property type="entry name" value="HTH_LacI"/>
</dbReference>
<proteinExistence type="predicted"/>
<dbReference type="OrthoDB" id="7939625at2"/>
<dbReference type="Gene3D" id="1.10.260.40">
    <property type="entry name" value="lambda repressor-like DNA-binding domains"/>
    <property type="match status" value="1"/>
</dbReference>
<dbReference type="CDD" id="cd06281">
    <property type="entry name" value="PBP1_LacI-like"/>
    <property type="match status" value="1"/>
</dbReference>
<dbReference type="SUPFAM" id="SSF53822">
    <property type="entry name" value="Periplasmic binding protein-like I"/>
    <property type="match status" value="1"/>
</dbReference>
<sequence length="358" mass="38113">MMAADRKIRETKSIRGGERPATIKDVALEAGVSVSSVSRALNGGANTSSGALDRILRAAKKLGFEPNPAAQTLRSRPTKTVGCILSDISNPIFAAIINAAEEELQAADYQMMIGSTRHDPHRELSFLSALRRRRPDGLLIMAGEDSHAEVVDMLNAFGAARVCIDRVLPGVPTVRADHRSGAVHATSYLIGLGHTRIALLMSSKTLLPGSERLAGYEEAHRAAGIAVDERLVRPHQIASHFAFSEFRQLLSMDDPPTAVITLGTRMLAGVLQAINSAGLRIPDDISVVSVGETDLACYATPAISTLTWDYAELGRVGARMLIDTLAGGAPQTNVVLPTQFITRASCAPPRPAATRRAG</sequence>
<accession>A0A369VY81</accession>
<dbReference type="SMART" id="SM00354">
    <property type="entry name" value="HTH_LACI"/>
    <property type="match status" value="1"/>
</dbReference>
<evidence type="ECO:0000256" key="3">
    <source>
        <dbReference type="ARBA" id="ARBA00023163"/>
    </source>
</evidence>
<dbReference type="PROSITE" id="PS50932">
    <property type="entry name" value="HTH_LACI_2"/>
    <property type="match status" value="1"/>
</dbReference>
<comment type="caution">
    <text evidence="5">The sequence shown here is derived from an EMBL/GenBank/DDBJ whole genome shotgun (WGS) entry which is preliminary data.</text>
</comment>
<evidence type="ECO:0000256" key="1">
    <source>
        <dbReference type="ARBA" id="ARBA00023015"/>
    </source>
</evidence>
<dbReference type="EMBL" id="QQNB01000001">
    <property type="protein sequence ID" value="RDE07356.1"/>
    <property type="molecule type" value="Genomic_DNA"/>
</dbReference>
<evidence type="ECO:0000313" key="5">
    <source>
        <dbReference type="EMBL" id="RDE07356.1"/>
    </source>
</evidence>
<keyword evidence="3" id="KW-0804">Transcription</keyword>